<sequence>MKRKLASLLVVVSFALVLVISIPAAAGHSFVTFSEVHGG</sequence>
<dbReference type="EMBL" id="LN831776">
    <property type="protein sequence ID" value="CQR52381.1"/>
    <property type="molecule type" value="Genomic_DNA"/>
</dbReference>
<dbReference type="Proteomes" id="UP000033163">
    <property type="component" value="Chromosome I"/>
</dbReference>
<gene>
    <name evidence="1" type="ORF">PRIO_0794</name>
</gene>
<proteinExistence type="predicted"/>
<evidence type="ECO:0000313" key="2">
    <source>
        <dbReference type="Proteomes" id="UP000033163"/>
    </source>
</evidence>
<evidence type="ECO:0000313" key="1">
    <source>
        <dbReference type="EMBL" id="CQR52381.1"/>
    </source>
</evidence>
<name>A0A0E3WGB1_9BACL</name>
<organism evidence="1 2">
    <name type="scientific">Paenibacillus riograndensis SBR5</name>
    <dbReference type="NCBI Taxonomy" id="1073571"/>
    <lineage>
        <taxon>Bacteria</taxon>
        <taxon>Bacillati</taxon>
        <taxon>Bacillota</taxon>
        <taxon>Bacilli</taxon>
        <taxon>Bacillales</taxon>
        <taxon>Paenibacillaceae</taxon>
        <taxon>Paenibacillus</taxon>
        <taxon>Paenibacillus sonchi group</taxon>
    </lineage>
</organism>
<accession>A0A0E3WGB1</accession>
<protein>
    <submittedName>
        <fullName evidence="1">Putative membrane protein</fullName>
    </submittedName>
</protein>
<dbReference type="AlphaFoldDB" id="A0A0E3WGB1"/>
<dbReference type="HOGENOM" id="CLU_3313892_0_0_9"/>
<reference evidence="2" key="1">
    <citation type="submission" date="2015-03" db="EMBL/GenBank/DDBJ databases">
        <authorList>
            <person name="Wibberg D."/>
        </authorList>
    </citation>
    <scope>NUCLEOTIDE SEQUENCE [LARGE SCALE GENOMIC DNA]</scope>
</reference>
<dbReference type="KEGG" id="pri:PRIO_0794"/>